<dbReference type="GO" id="GO:0005769">
    <property type="term" value="C:early endosome"/>
    <property type="evidence" value="ECO:0007669"/>
    <property type="project" value="TreeGrafter"/>
</dbReference>
<organism evidence="3 4">
    <name type="scientific">Mizuhopecten yessoensis</name>
    <name type="common">Japanese scallop</name>
    <name type="synonym">Patinopecten yessoensis</name>
    <dbReference type="NCBI Taxonomy" id="6573"/>
    <lineage>
        <taxon>Eukaryota</taxon>
        <taxon>Metazoa</taxon>
        <taxon>Spiralia</taxon>
        <taxon>Lophotrochozoa</taxon>
        <taxon>Mollusca</taxon>
        <taxon>Bivalvia</taxon>
        <taxon>Autobranchia</taxon>
        <taxon>Pteriomorphia</taxon>
        <taxon>Pectinida</taxon>
        <taxon>Pectinoidea</taxon>
        <taxon>Pectinidae</taxon>
        <taxon>Mizuhopecten</taxon>
    </lineage>
</organism>
<evidence type="ECO:0000259" key="2">
    <source>
        <dbReference type="PROSITE" id="PS51205"/>
    </source>
</evidence>
<dbReference type="PANTHER" id="PTHR24170">
    <property type="entry name" value="ANKYRIN REPEAT DOMAIN-CONTAINING PROTEIN 27"/>
    <property type="match status" value="1"/>
</dbReference>
<feature type="domain" description="VPS9" evidence="2">
    <location>
        <begin position="250"/>
        <end position="404"/>
    </location>
</feature>
<dbReference type="SMART" id="SM00167">
    <property type="entry name" value="VPS9"/>
    <property type="match status" value="1"/>
</dbReference>
<dbReference type="GO" id="GO:0005886">
    <property type="term" value="C:plasma membrane"/>
    <property type="evidence" value="ECO:0007669"/>
    <property type="project" value="TreeGrafter"/>
</dbReference>
<dbReference type="SUPFAM" id="SSF109993">
    <property type="entry name" value="VPS9 domain"/>
    <property type="match status" value="1"/>
</dbReference>
<dbReference type="Proteomes" id="UP000242188">
    <property type="component" value="Unassembled WGS sequence"/>
</dbReference>
<keyword evidence="4" id="KW-1185">Reference proteome</keyword>
<dbReference type="PANTHER" id="PTHR24170:SF1">
    <property type="entry name" value="DOMAIN PROTEIN, PUTATIVE (AFU_ORTHOLOGUE AFUA_1G09870)-RELATED"/>
    <property type="match status" value="1"/>
</dbReference>
<dbReference type="GO" id="GO:0005770">
    <property type="term" value="C:late endosome"/>
    <property type="evidence" value="ECO:0007669"/>
    <property type="project" value="TreeGrafter"/>
</dbReference>
<dbReference type="GO" id="GO:0045022">
    <property type="term" value="P:early endosome to late endosome transport"/>
    <property type="evidence" value="ECO:0007669"/>
    <property type="project" value="TreeGrafter"/>
</dbReference>
<dbReference type="GO" id="GO:0005085">
    <property type="term" value="F:guanyl-nucleotide exchange factor activity"/>
    <property type="evidence" value="ECO:0007669"/>
    <property type="project" value="TreeGrafter"/>
</dbReference>
<dbReference type="Gene3D" id="1.20.1050.80">
    <property type="entry name" value="VPS9 domain"/>
    <property type="match status" value="1"/>
</dbReference>
<dbReference type="Pfam" id="PF02204">
    <property type="entry name" value="VPS9"/>
    <property type="match status" value="1"/>
</dbReference>
<dbReference type="InterPro" id="IPR037191">
    <property type="entry name" value="VPS9_dom_sf"/>
</dbReference>
<dbReference type="STRING" id="6573.A0A210PQK4"/>
<dbReference type="InterPro" id="IPR003123">
    <property type="entry name" value="VPS9"/>
</dbReference>
<dbReference type="AlphaFoldDB" id="A0A210PQK4"/>
<dbReference type="OrthoDB" id="411646at2759"/>
<evidence type="ECO:0000256" key="1">
    <source>
        <dbReference type="SAM" id="MobiDB-lite"/>
    </source>
</evidence>
<dbReference type="GO" id="GO:0000149">
    <property type="term" value="F:SNARE binding"/>
    <property type="evidence" value="ECO:0007669"/>
    <property type="project" value="TreeGrafter"/>
</dbReference>
<dbReference type="PROSITE" id="PS51205">
    <property type="entry name" value="VPS9"/>
    <property type="match status" value="1"/>
</dbReference>
<dbReference type="EMBL" id="NEDP02005554">
    <property type="protein sequence ID" value="OWF38789.1"/>
    <property type="molecule type" value="Genomic_DNA"/>
</dbReference>
<comment type="caution">
    <text evidence="3">The sequence shown here is derived from an EMBL/GenBank/DDBJ whole genome shotgun (WGS) entry which is preliminary data.</text>
</comment>
<reference evidence="3 4" key="1">
    <citation type="journal article" date="2017" name="Nat. Ecol. Evol.">
        <title>Scallop genome provides insights into evolution of bilaterian karyotype and development.</title>
        <authorList>
            <person name="Wang S."/>
            <person name="Zhang J."/>
            <person name="Jiao W."/>
            <person name="Li J."/>
            <person name="Xun X."/>
            <person name="Sun Y."/>
            <person name="Guo X."/>
            <person name="Huan P."/>
            <person name="Dong B."/>
            <person name="Zhang L."/>
            <person name="Hu X."/>
            <person name="Sun X."/>
            <person name="Wang J."/>
            <person name="Zhao C."/>
            <person name="Wang Y."/>
            <person name="Wang D."/>
            <person name="Huang X."/>
            <person name="Wang R."/>
            <person name="Lv J."/>
            <person name="Li Y."/>
            <person name="Zhang Z."/>
            <person name="Liu B."/>
            <person name="Lu W."/>
            <person name="Hui Y."/>
            <person name="Liang J."/>
            <person name="Zhou Z."/>
            <person name="Hou R."/>
            <person name="Li X."/>
            <person name="Liu Y."/>
            <person name="Li H."/>
            <person name="Ning X."/>
            <person name="Lin Y."/>
            <person name="Zhao L."/>
            <person name="Xing Q."/>
            <person name="Dou J."/>
            <person name="Li Y."/>
            <person name="Mao J."/>
            <person name="Guo H."/>
            <person name="Dou H."/>
            <person name="Li T."/>
            <person name="Mu C."/>
            <person name="Jiang W."/>
            <person name="Fu Q."/>
            <person name="Fu X."/>
            <person name="Miao Y."/>
            <person name="Liu J."/>
            <person name="Yu Q."/>
            <person name="Li R."/>
            <person name="Liao H."/>
            <person name="Li X."/>
            <person name="Kong Y."/>
            <person name="Jiang Z."/>
            <person name="Chourrout D."/>
            <person name="Li R."/>
            <person name="Bao Z."/>
        </authorList>
    </citation>
    <scope>NUCLEOTIDE SEQUENCE [LARGE SCALE GENOMIC DNA]</scope>
    <source>
        <strain evidence="3 4">PY_sf001</strain>
    </source>
</reference>
<proteinExistence type="predicted"/>
<feature type="region of interest" description="Disordered" evidence="1">
    <location>
        <begin position="426"/>
        <end position="447"/>
    </location>
</feature>
<evidence type="ECO:0000313" key="4">
    <source>
        <dbReference type="Proteomes" id="UP000242188"/>
    </source>
</evidence>
<gene>
    <name evidence="3" type="ORF">KP79_PYT16673</name>
</gene>
<dbReference type="GO" id="GO:0030133">
    <property type="term" value="C:transport vesicle"/>
    <property type="evidence" value="ECO:0007669"/>
    <property type="project" value="TreeGrafter"/>
</dbReference>
<feature type="region of interest" description="Disordered" evidence="1">
    <location>
        <begin position="490"/>
        <end position="517"/>
    </location>
</feature>
<accession>A0A210PQK4</accession>
<dbReference type="InterPro" id="IPR051248">
    <property type="entry name" value="UPF0507/Ank_repeat_27"/>
</dbReference>
<dbReference type="GO" id="GO:0097422">
    <property type="term" value="C:tubular endosome"/>
    <property type="evidence" value="ECO:0007669"/>
    <property type="project" value="TreeGrafter"/>
</dbReference>
<evidence type="ECO:0000313" key="3">
    <source>
        <dbReference type="EMBL" id="OWF38789.1"/>
    </source>
</evidence>
<name>A0A210PQK4_MIZYE</name>
<sequence length="531" mass="60487">MTDTDELDINKFFSSLQTSYLDVYEAAQERCFTVCIPQQSSLGNIDISKRFVETHILRPSPYFQSEFLTLKSSERIVHLEENGKELRTGEGFSCPCIVKILSEELGYNKDYKPFKILVIEKPLDTFTQVTSSQARDRKISERILDKDNALSVSECREILSEEYGQTMKNLDDSVRLFEANYMVLTEYMDDACQRLQDISTAAVEKCLKCGQRQRKGRTHLTREELDTLMESYVVGSVYTKVFRAICEKLRADDKCLLQKCKHLEGVTPDKLKVIQDFSCPLPGAVVELANVDGLKTPLEKLHCLKTTIDCITETIMSHVIDTHNTSISLKSSQDIPRLTSDDLIPILVTVIAQSRCTHLASNMYYIENFHWSTEINDRDNLSYCMVTFKAAVQYMMNTDFSHFQDHKSKVKREISIDELMRATKDATLHGDDSGSVNGRSHNGAKPLKRLDQQLQKISKLVQDTPDVWNKPKSSTIEQKSVFGDRYLLQQPITGPEVSHPQTQDKKPPPQFGGFLGSFEDDIFEQSFGKQT</sequence>
<protein>
    <submittedName>
        <fullName evidence="3">Ankyrin repeat domain-containing protein 27</fullName>
    </submittedName>
</protein>